<proteinExistence type="predicted"/>
<comment type="caution">
    <text evidence="1">The sequence shown here is derived from an EMBL/GenBank/DDBJ whole genome shotgun (WGS) entry which is preliminary data.</text>
</comment>
<accession>A0A0V1INA1</accession>
<organism evidence="1 2">
    <name type="scientific">Trichinella pseudospiralis</name>
    <name type="common">Parasitic roundworm</name>
    <dbReference type="NCBI Taxonomy" id="6337"/>
    <lineage>
        <taxon>Eukaryota</taxon>
        <taxon>Metazoa</taxon>
        <taxon>Ecdysozoa</taxon>
        <taxon>Nematoda</taxon>
        <taxon>Enoplea</taxon>
        <taxon>Dorylaimia</taxon>
        <taxon>Trichinellida</taxon>
        <taxon>Trichinellidae</taxon>
        <taxon>Trichinella</taxon>
    </lineage>
</organism>
<protein>
    <submittedName>
        <fullName evidence="1">Uncharacterized protein</fullName>
    </submittedName>
</protein>
<sequence>MDFCMSSMPFCGWKHPSTSITNDLINNFSLLWKIHGVSLDRGHGQLQAKMKTGGALWRKRPKKDVAGYGNNWTAYILYSVVEEKLHRD</sequence>
<evidence type="ECO:0000313" key="2">
    <source>
        <dbReference type="Proteomes" id="UP000054826"/>
    </source>
</evidence>
<reference evidence="1 2" key="1">
    <citation type="submission" date="2015-01" db="EMBL/GenBank/DDBJ databases">
        <title>Evolution of Trichinella species and genotypes.</title>
        <authorList>
            <person name="Korhonen P.K."/>
            <person name="Edoardo P."/>
            <person name="Giuseppe L.R."/>
            <person name="Gasser R.B."/>
        </authorList>
    </citation>
    <scope>NUCLEOTIDE SEQUENCE [LARGE SCALE GENOMIC DNA]</scope>
    <source>
        <strain evidence="1">ISS176</strain>
    </source>
</reference>
<dbReference type="EMBL" id="JYDV01000227">
    <property type="protein sequence ID" value="KRZ24145.1"/>
    <property type="molecule type" value="Genomic_DNA"/>
</dbReference>
<name>A0A0V1INA1_TRIPS</name>
<gene>
    <name evidence="1" type="ORF">T4C_8445</name>
</gene>
<dbReference type="Proteomes" id="UP000054826">
    <property type="component" value="Unassembled WGS sequence"/>
</dbReference>
<dbReference type="AlphaFoldDB" id="A0A0V1INA1"/>
<evidence type="ECO:0000313" key="1">
    <source>
        <dbReference type="EMBL" id="KRZ24145.1"/>
    </source>
</evidence>